<dbReference type="RefSeq" id="WP_069808993.1">
    <property type="nucleotide sequence ID" value="NZ_CP017305.1"/>
</dbReference>
<protein>
    <recommendedName>
        <fullName evidence="4">DUF4403 domain-containing protein</fullName>
    </recommendedName>
</protein>
<organism evidence="2 3">
    <name type="scientific">Chlorobaculum limnaeum</name>
    <dbReference type="NCBI Taxonomy" id="274537"/>
    <lineage>
        <taxon>Bacteria</taxon>
        <taxon>Pseudomonadati</taxon>
        <taxon>Chlorobiota</taxon>
        <taxon>Chlorobiia</taxon>
        <taxon>Chlorobiales</taxon>
        <taxon>Chlorobiaceae</taxon>
        <taxon>Chlorobaculum</taxon>
    </lineage>
</organism>
<evidence type="ECO:0000313" key="3">
    <source>
        <dbReference type="Proteomes" id="UP000095185"/>
    </source>
</evidence>
<evidence type="ECO:0008006" key="4">
    <source>
        <dbReference type="Google" id="ProtNLM"/>
    </source>
</evidence>
<accession>A0A1D8CWK3</accession>
<proteinExistence type="predicted"/>
<feature type="region of interest" description="Disordered" evidence="1">
    <location>
        <begin position="481"/>
        <end position="521"/>
    </location>
</feature>
<dbReference type="EMBL" id="CP017305">
    <property type="protein sequence ID" value="AOS83270.1"/>
    <property type="molecule type" value="Genomic_DNA"/>
</dbReference>
<dbReference type="Pfam" id="PF14356">
    <property type="entry name" value="DUF4403"/>
    <property type="match status" value="1"/>
</dbReference>
<dbReference type="KEGG" id="clz:BIU88_03385"/>
<dbReference type="Proteomes" id="UP000095185">
    <property type="component" value="Chromosome"/>
</dbReference>
<keyword evidence="3" id="KW-1185">Reference proteome</keyword>
<dbReference type="AlphaFoldDB" id="A0A1D8CWK3"/>
<evidence type="ECO:0000256" key="1">
    <source>
        <dbReference type="SAM" id="MobiDB-lite"/>
    </source>
</evidence>
<dbReference type="InterPro" id="IPR025515">
    <property type="entry name" value="DUF4403"/>
</dbReference>
<name>A0A1D8CWK3_CHLLM</name>
<evidence type="ECO:0000313" key="2">
    <source>
        <dbReference type="EMBL" id="AOS83270.1"/>
    </source>
</evidence>
<dbReference type="STRING" id="274537.BIU88_03385"/>
<reference evidence="2" key="1">
    <citation type="submission" date="2016-09" db="EMBL/GenBank/DDBJ databases">
        <title>Genome sequence of Chlorobaculum limnaeum.</title>
        <authorList>
            <person name="Liu Z."/>
            <person name="Tank M."/>
            <person name="Bryant D.A."/>
        </authorList>
    </citation>
    <scope>NUCLEOTIDE SEQUENCE [LARGE SCALE GENOMIC DNA]</scope>
    <source>
        <strain evidence="2">DSM 1677</strain>
    </source>
</reference>
<sequence>MKKALLVTGLVASLLAALGFWLHRSYTILKTKPPVPLTTDVELEQPSSLFNLPISIEHTVLADYLNGKIRGNFLNADLWLQKKHKERISLSLTREENITISSDGHKLLCTFPVSAEARLTDSRLGKFLAKLLVWPVHAKAVFTFSTPIALDRNWRLTTRFKIVDVRWEEEPVLKIGPFKKNIRADVDSLLTGNSRGLTTLLDTEIHKAASLYPTVSDVWKDLQKPIVLTRKPVPVWLRFHCNDISGHILLNKRAIVCNTRIRTNMMVLTDTTAISPPTPLPRFRQTPRDSISTISDINFYALVPFTSINRHLNDFFMNRSFSRSGYDIVVHSLEAYGSSSGLSVAIITDRDLKGHIIMSGQPRYDIPTHTISIDHFDYAIDTGNPIISTGELILHDAIRDSITTRLDVHIGSFVDRLPSIITRAVSKAKAGRTIDLTIDSLAIRKCDIRVGRHNVYLLVNATAKNALRIKRIKSGKVIRIRKQAEAKDQNPASQFPRPPGTDNNPRLSPVTVHPLQLTDQF</sequence>
<gene>
    <name evidence="2" type="ORF">BIU88_03385</name>
</gene>